<dbReference type="Proteomes" id="UP000265515">
    <property type="component" value="Unassembled WGS sequence"/>
</dbReference>
<feature type="region of interest" description="Disordered" evidence="2">
    <location>
        <begin position="461"/>
        <end position="481"/>
    </location>
</feature>
<evidence type="ECO:0000256" key="2">
    <source>
        <dbReference type="SAM" id="MobiDB-lite"/>
    </source>
</evidence>
<dbReference type="Gramene" id="GBG63945">
    <property type="protein sequence ID" value="GBG63945"/>
    <property type="gene ID" value="CBR_g39949"/>
</dbReference>
<proteinExistence type="predicted"/>
<feature type="compositionally biased region" description="Basic and acidic residues" evidence="2">
    <location>
        <begin position="461"/>
        <end position="472"/>
    </location>
</feature>
<feature type="coiled-coil region" evidence="1">
    <location>
        <begin position="80"/>
        <end position="114"/>
    </location>
</feature>
<accession>A0A388K1P4</accession>
<organism evidence="3 4">
    <name type="scientific">Chara braunii</name>
    <name type="common">Braun's stonewort</name>
    <dbReference type="NCBI Taxonomy" id="69332"/>
    <lineage>
        <taxon>Eukaryota</taxon>
        <taxon>Viridiplantae</taxon>
        <taxon>Streptophyta</taxon>
        <taxon>Charophyceae</taxon>
        <taxon>Charales</taxon>
        <taxon>Characeae</taxon>
        <taxon>Chara</taxon>
    </lineage>
</organism>
<keyword evidence="1" id="KW-0175">Coiled coil</keyword>
<evidence type="ECO:0000313" key="3">
    <source>
        <dbReference type="EMBL" id="GBG63945.1"/>
    </source>
</evidence>
<keyword evidence="4" id="KW-1185">Reference proteome</keyword>
<evidence type="ECO:0000313" key="4">
    <source>
        <dbReference type="Proteomes" id="UP000265515"/>
    </source>
</evidence>
<gene>
    <name evidence="3" type="ORF">CBR_g39949</name>
</gene>
<feature type="coiled-coil region" evidence="1">
    <location>
        <begin position="23"/>
        <end position="51"/>
    </location>
</feature>
<reference evidence="3 4" key="1">
    <citation type="journal article" date="2018" name="Cell">
        <title>The Chara Genome: Secondary Complexity and Implications for Plant Terrestrialization.</title>
        <authorList>
            <person name="Nishiyama T."/>
            <person name="Sakayama H."/>
            <person name="Vries J.D."/>
            <person name="Buschmann H."/>
            <person name="Saint-Marcoux D."/>
            <person name="Ullrich K.K."/>
            <person name="Haas F.B."/>
            <person name="Vanderstraeten L."/>
            <person name="Becker D."/>
            <person name="Lang D."/>
            <person name="Vosolsobe S."/>
            <person name="Rombauts S."/>
            <person name="Wilhelmsson P.K.I."/>
            <person name="Janitza P."/>
            <person name="Kern R."/>
            <person name="Heyl A."/>
            <person name="Rumpler F."/>
            <person name="Villalobos L.I.A.C."/>
            <person name="Clay J.M."/>
            <person name="Skokan R."/>
            <person name="Toyoda A."/>
            <person name="Suzuki Y."/>
            <person name="Kagoshima H."/>
            <person name="Schijlen E."/>
            <person name="Tajeshwar N."/>
            <person name="Catarino B."/>
            <person name="Hetherington A.J."/>
            <person name="Saltykova A."/>
            <person name="Bonnot C."/>
            <person name="Breuninger H."/>
            <person name="Symeonidi A."/>
            <person name="Radhakrishnan G.V."/>
            <person name="Van Nieuwerburgh F."/>
            <person name="Deforce D."/>
            <person name="Chang C."/>
            <person name="Karol K.G."/>
            <person name="Hedrich R."/>
            <person name="Ulvskov P."/>
            <person name="Glockner G."/>
            <person name="Delwiche C.F."/>
            <person name="Petrasek J."/>
            <person name="Van de Peer Y."/>
            <person name="Friml J."/>
            <person name="Beilby M."/>
            <person name="Dolan L."/>
            <person name="Kohara Y."/>
            <person name="Sugano S."/>
            <person name="Fujiyama A."/>
            <person name="Delaux P.-M."/>
            <person name="Quint M."/>
            <person name="TheiBen G."/>
            <person name="Hagemann M."/>
            <person name="Harholt J."/>
            <person name="Dunand C."/>
            <person name="Zachgo S."/>
            <person name="Langdale J."/>
            <person name="Maumus F."/>
            <person name="Straeten D.V.D."/>
            <person name="Gould S.B."/>
            <person name="Rensing S.A."/>
        </authorList>
    </citation>
    <scope>NUCLEOTIDE SEQUENCE [LARGE SCALE GENOMIC DNA]</scope>
    <source>
        <strain evidence="3 4">S276</strain>
    </source>
</reference>
<evidence type="ECO:0000256" key="1">
    <source>
        <dbReference type="SAM" id="Coils"/>
    </source>
</evidence>
<sequence>MASAADWKLQMDAAPEAEKAQYRFFYEKALKREEEEKEKEREEKVKALEAIFCTLPALTDEEVEEKTVPLLRALVDVRTVEDHAGQLAKVFDELKKLREDMALMAQQHRDQLQQLANVQPAQSILPSTYPASSAACQSVFAPLNVSSSTSSSSLSVANSQSGSAAGRNPAAPAAAAAAASGGAGNPGTVAAPGPDPAMAGPGGSFAYIDRKAAQIPSKYDGKDDVESWISSMRSYFDVLGTPPSTQSSILGTNVEPVVRGFLETQAVQSGYKRIDLNKWLKATPTAALEDLLIKQYADPHAAAKARLKLDKLKHNKWTGTMHSLQQYVSKLFATSDLEMTAQSCLDVIKGTVPSTLKDRLGLGLSGYTDWLTIMRDLVKLEAQDLPGGSSGKKTTGRKRFAAHDLLEADEENLVEKSSLDDDQEQDCGASCSLSTHESEYVNGDESTNAFKKTAFKRRDERQWEEEGTRGRGGEGCGIGGRGKEGTWVNGMGWDGMDEMGSICSAECHSSCVLSQVFARQHGGERTVELL</sequence>
<dbReference type="EMBL" id="BFEA01000044">
    <property type="protein sequence ID" value="GBG63945.1"/>
    <property type="molecule type" value="Genomic_DNA"/>
</dbReference>
<dbReference type="AlphaFoldDB" id="A0A388K1P4"/>
<protein>
    <submittedName>
        <fullName evidence="3">Uncharacterized protein</fullName>
    </submittedName>
</protein>
<comment type="caution">
    <text evidence="3">The sequence shown here is derived from an EMBL/GenBank/DDBJ whole genome shotgun (WGS) entry which is preliminary data.</text>
</comment>
<name>A0A388K1P4_CHABU</name>